<dbReference type="SUPFAM" id="SSF54160">
    <property type="entry name" value="Chromo domain-like"/>
    <property type="match status" value="1"/>
</dbReference>
<accession>A0A2R6RP24</accession>
<comment type="caution">
    <text evidence="3">The sequence shown here is derived from an EMBL/GenBank/DDBJ whole genome shotgun (WGS) entry which is preliminary data.</text>
</comment>
<dbReference type="Gramene" id="PSS31772">
    <property type="protein sequence ID" value="PSS31772"/>
    <property type="gene ID" value="CEY00_Acc05111"/>
</dbReference>
<dbReference type="AlphaFoldDB" id="A0A2R6RP24"/>
<feature type="domain" description="Tudor-knot" evidence="2">
    <location>
        <begin position="54"/>
        <end position="95"/>
    </location>
</feature>
<feature type="compositionally biased region" description="Polar residues" evidence="1">
    <location>
        <begin position="14"/>
        <end position="25"/>
    </location>
</feature>
<evidence type="ECO:0000313" key="4">
    <source>
        <dbReference type="Proteomes" id="UP000241394"/>
    </source>
</evidence>
<dbReference type="InParanoid" id="A0A2R6RP24"/>
<dbReference type="Gene3D" id="2.30.30.140">
    <property type="match status" value="1"/>
</dbReference>
<dbReference type="OrthoDB" id="1482431at2759"/>
<proteinExistence type="predicted"/>
<dbReference type="Proteomes" id="UP000241394">
    <property type="component" value="Chromosome LG4"/>
</dbReference>
<evidence type="ECO:0000313" key="3">
    <source>
        <dbReference type="EMBL" id="PSS31772.1"/>
    </source>
</evidence>
<evidence type="ECO:0000256" key="1">
    <source>
        <dbReference type="SAM" id="MobiDB-lite"/>
    </source>
</evidence>
<reference evidence="4" key="2">
    <citation type="journal article" date="2018" name="BMC Genomics">
        <title>A manually annotated Actinidia chinensis var. chinensis (kiwifruit) genome highlights the challenges associated with draft genomes and gene prediction in plants.</title>
        <authorList>
            <person name="Pilkington S.M."/>
            <person name="Crowhurst R."/>
            <person name="Hilario E."/>
            <person name="Nardozza S."/>
            <person name="Fraser L."/>
            <person name="Peng Y."/>
            <person name="Gunaseelan K."/>
            <person name="Simpson R."/>
            <person name="Tahir J."/>
            <person name="Deroles S.C."/>
            <person name="Templeton K."/>
            <person name="Luo Z."/>
            <person name="Davy M."/>
            <person name="Cheng C."/>
            <person name="McNeilage M."/>
            <person name="Scaglione D."/>
            <person name="Liu Y."/>
            <person name="Zhang Q."/>
            <person name="Datson P."/>
            <person name="De Silva N."/>
            <person name="Gardiner S.E."/>
            <person name="Bassett H."/>
            <person name="Chagne D."/>
            <person name="McCallum J."/>
            <person name="Dzierzon H."/>
            <person name="Deng C."/>
            <person name="Wang Y.Y."/>
            <person name="Barron L."/>
            <person name="Manako K."/>
            <person name="Bowen J."/>
            <person name="Foster T.M."/>
            <person name="Erridge Z.A."/>
            <person name="Tiffin H."/>
            <person name="Waite C.N."/>
            <person name="Davies K.M."/>
            <person name="Grierson E.P."/>
            <person name="Laing W.A."/>
            <person name="Kirk R."/>
            <person name="Chen X."/>
            <person name="Wood M."/>
            <person name="Montefiori M."/>
            <person name="Brummell D.A."/>
            <person name="Schwinn K.E."/>
            <person name="Catanach A."/>
            <person name="Fullerton C."/>
            <person name="Li D."/>
            <person name="Meiyalaghan S."/>
            <person name="Nieuwenhuizen N."/>
            <person name="Read N."/>
            <person name="Prakash R."/>
            <person name="Hunter D."/>
            <person name="Zhang H."/>
            <person name="McKenzie M."/>
            <person name="Knabel M."/>
            <person name="Harris A."/>
            <person name="Allan A.C."/>
            <person name="Gleave A."/>
            <person name="Chen A."/>
            <person name="Janssen B.J."/>
            <person name="Plunkett B."/>
            <person name="Ampomah-Dwamena C."/>
            <person name="Voogd C."/>
            <person name="Leif D."/>
            <person name="Lafferty D."/>
            <person name="Souleyre E.J.F."/>
            <person name="Varkonyi-Gasic E."/>
            <person name="Gambi F."/>
            <person name="Hanley J."/>
            <person name="Yao J.L."/>
            <person name="Cheung J."/>
            <person name="David K.M."/>
            <person name="Warren B."/>
            <person name="Marsh K."/>
            <person name="Snowden K.C."/>
            <person name="Lin-Wang K."/>
            <person name="Brian L."/>
            <person name="Martinez-Sanchez M."/>
            <person name="Wang M."/>
            <person name="Ileperuma N."/>
            <person name="Macnee N."/>
            <person name="Campin R."/>
            <person name="McAtee P."/>
            <person name="Drummond R.S.M."/>
            <person name="Espley R.V."/>
            <person name="Ireland H.S."/>
            <person name="Wu R."/>
            <person name="Atkinson R.G."/>
            <person name="Karunairetnam S."/>
            <person name="Bulley S."/>
            <person name="Chunkath S."/>
            <person name="Hanley Z."/>
            <person name="Storey R."/>
            <person name="Thrimawithana A.H."/>
            <person name="Thomson S."/>
            <person name="David C."/>
            <person name="Testolin R."/>
            <person name="Huang H."/>
            <person name="Hellens R.P."/>
            <person name="Schaffer R.J."/>
        </authorList>
    </citation>
    <scope>NUCLEOTIDE SEQUENCE [LARGE SCALE GENOMIC DNA]</scope>
    <source>
        <strain evidence="4">cv. Red5</strain>
    </source>
</reference>
<feature type="region of interest" description="Disordered" evidence="1">
    <location>
        <begin position="1"/>
        <end position="52"/>
    </location>
</feature>
<gene>
    <name evidence="3" type="ORF">CEY00_Acc05111</name>
</gene>
<protein>
    <submittedName>
        <fullName evidence="3">Histone acetyltransferase of the MYST family like</fullName>
    </submittedName>
</protein>
<reference evidence="3 4" key="1">
    <citation type="submission" date="2017-07" db="EMBL/GenBank/DDBJ databases">
        <title>An improved, manually edited Actinidia chinensis var. chinensis (kiwifruit) genome highlights the challenges associated with draft genomes and gene prediction in plants.</title>
        <authorList>
            <person name="Pilkington S."/>
            <person name="Crowhurst R."/>
            <person name="Hilario E."/>
            <person name="Nardozza S."/>
            <person name="Fraser L."/>
            <person name="Peng Y."/>
            <person name="Gunaseelan K."/>
            <person name="Simpson R."/>
            <person name="Tahir J."/>
            <person name="Deroles S."/>
            <person name="Templeton K."/>
            <person name="Luo Z."/>
            <person name="Davy M."/>
            <person name="Cheng C."/>
            <person name="Mcneilage M."/>
            <person name="Scaglione D."/>
            <person name="Liu Y."/>
            <person name="Zhang Q."/>
            <person name="Datson P."/>
            <person name="De Silva N."/>
            <person name="Gardiner S."/>
            <person name="Bassett H."/>
            <person name="Chagne D."/>
            <person name="Mccallum J."/>
            <person name="Dzierzon H."/>
            <person name="Deng C."/>
            <person name="Wang Y.-Y."/>
            <person name="Barron N."/>
            <person name="Manako K."/>
            <person name="Bowen J."/>
            <person name="Foster T."/>
            <person name="Erridge Z."/>
            <person name="Tiffin H."/>
            <person name="Waite C."/>
            <person name="Davies K."/>
            <person name="Grierson E."/>
            <person name="Laing W."/>
            <person name="Kirk R."/>
            <person name="Chen X."/>
            <person name="Wood M."/>
            <person name="Montefiori M."/>
            <person name="Brummell D."/>
            <person name="Schwinn K."/>
            <person name="Catanach A."/>
            <person name="Fullerton C."/>
            <person name="Li D."/>
            <person name="Meiyalaghan S."/>
            <person name="Nieuwenhuizen N."/>
            <person name="Read N."/>
            <person name="Prakash R."/>
            <person name="Hunter D."/>
            <person name="Zhang H."/>
            <person name="Mckenzie M."/>
            <person name="Knabel M."/>
            <person name="Harris A."/>
            <person name="Allan A."/>
            <person name="Chen A."/>
            <person name="Janssen B."/>
            <person name="Plunkett B."/>
            <person name="Dwamena C."/>
            <person name="Voogd C."/>
            <person name="Leif D."/>
            <person name="Lafferty D."/>
            <person name="Souleyre E."/>
            <person name="Varkonyi-Gasic E."/>
            <person name="Gambi F."/>
            <person name="Hanley J."/>
            <person name="Yao J.-L."/>
            <person name="Cheung J."/>
            <person name="David K."/>
            <person name="Warren B."/>
            <person name="Marsh K."/>
            <person name="Snowden K."/>
            <person name="Lin-Wang K."/>
            <person name="Brian L."/>
            <person name="Martinez-Sanchez M."/>
            <person name="Wang M."/>
            <person name="Ileperuma N."/>
            <person name="Macnee N."/>
            <person name="Campin R."/>
            <person name="Mcatee P."/>
            <person name="Drummond R."/>
            <person name="Espley R."/>
            <person name="Ireland H."/>
            <person name="Wu R."/>
            <person name="Atkinson R."/>
            <person name="Karunairetnam S."/>
            <person name="Bulley S."/>
            <person name="Chunkath S."/>
            <person name="Hanley Z."/>
            <person name="Storey R."/>
            <person name="Thrimawithana A."/>
            <person name="Thomson S."/>
            <person name="David C."/>
            <person name="Testolin R."/>
        </authorList>
    </citation>
    <scope>NUCLEOTIDE SEQUENCE [LARGE SCALE GENOMIC DNA]</scope>
    <source>
        <strain evidence="4">cv. Red5</strain>
        <tissue evidence="3">Young leaf</tissue>
    </source>
</reference>
<sequence length="100" mass="11102">MGSIDAPTSKEKGSTLSSGVAQNQPAGDVPSPPPADSGTENDTSRKRKSSALPLEVGTRVMCRWRDGKFHQVKVIERRRTQNGDDYEYYVHYTECENLSQ</sequence>
<name>A0A2R6RP24_ACTCC</name>
<dbReference type="STRING" id="1590841.A0A2R6RP24"/>
<dbReference type="InterPro" id="IPR016197">
    <property type="entry name" value="Chromo-like_dom_sf"/>
</dbReference>
<keyword evidence="4" id="KW-1185">Reference proteome</keyword>
<dbReference type="EMBL" id="NKQK01000004">
    <property type="protein sequence ID" value="PSS31772.1"/>
    <property type="molecule type" value="Genomic_DNA"/>
</dbReference>
<dbReference type="InterPro" id="IPR025995">
    <property type="entry name" value="Tudor-knot"/>
</dbReference>
<dbReference type="OMA" id="HYTECEN"/>
<dbReference type="Pfam" id="PF11717">
    <property type="entry name" value="Tudor-knot"/>
    <property type="match status" value="1"/>
</dbReference>
<evidence type="ECO:0000259" key="2">
    <source>
        <dbReference type="Pfam" id="PF11717"/>
    </source>
</evidence>
<organism evidence="3 4">
    <name type="scientific">Actinidia chinensis var. chinensis</name>
    <name type="common">Chinese soft-hair kiwi</name>
    <dbReference type="NCBI Taxonomy" id="1590841"/>
    <lineage>
        <taxon>Eukaryota</taxon>
        <taxon>Viridiplantae</taxon>
        <taxon>Streptophyta</taxon>
        <taxon>Embryophyta</taxon>
        <taxon>Tracheophyta</taxon>
        <taxon>Spermatophyta</taxon>
        <taxon>Magnoliopsida</taxon>
        <taxon>eudicotyledons</taxon>
        <taxon>Gunneridae</taxon>
        <taxon>Pentapetalae</taxon>
        <taxon>asterids</taxon>
        <taxon>Ericales</taxon>
        <taxon>Actinidiaceae</taxon>
        <taxon>Actinidia</taxon>
    </lineage>
</organism>
<dbReference type="GO" id="GO:0016740">
    <property type="term" value="F:transferase activity"/>
    <property type="evidence" value="ECO:0007669"/>
    <property type="project" value="UniProtKB-KW"/>
</dbReference>
<keyword evidence="3" id="KW-0808">Transferase</keyword>